<dbReference type="PANTHER" id="PTHR34796">
    <property type="entry name" value="EXPRESSED PROTEIN"/>
    <property type="match status" value="1"/>
</dbReference>
<dbReference type="RefSeq" id="WP_200759055.1">
    <property type="nucleotide sequence ID" value="NZ_AP023366.1"/>
</dbReference>
<dbReference type="InterPro" id="IPR005500">
    <property type="entry name" value="DUF309"/>
</dbReference>
<organism evidence="1 2">
    <name type="scientific">Effusibacillus dendaii</name>
    <dbReference type="NCBI Taxonomy" id="2743772"/>
    <lineage>
        <taxon>Bacteria</taxon>
        <taxon>Bacillati</taxon>
        <taxon>Bacillota</taxon>
        <taxon>Bacilli</taxon>
        <taxon>Bacillales</taxon>
        <taxon>Alicyclobacillaceae</taxon>
        <taxon>Effusibacillus</taxon>
    </lineage>
</organism>
<evidence type="ECO:0000313" key="2">
    <source>
        <dbReference type="Proteomes" id="UP000593802"/>
    </source>
</evidence>
<dbReference type="EMBL" id="AP023366">
    <property type="protein sequence ID" value="BCJ88453.1"/>
    <property type="molecule type" value="Genomic_DNA"/>
</dbReference>
<proteinExistence type="predicted"/>
<dbReference type="InterPro" id="IPR023203">
    <property type="entry name" value="TTHA0068_sf"/>
</dbReference>
<evidence type="ECO:0008006" key="3">
    <source>
        <dbReference type="Google" id="ProtNLM"/>
    </source>
</evidence>
<dbReference type="PANTHER" id="PTHR34796:SF1">
    <property type="entry name" value="EXPRESSED PROTEIN"/>
    <property type="match status" value="1"/>
</dbReference>
<gene>
    <name evidence="1" type="ORF">skT53_34380</name>
</gene>
<name>A0A7I8DE18_9BACL</name>
<dbReference type="Proteomes" id="UP000593802">
    <property type="component" value="Chromosome"/>
</dbReference>
<dbReference type="KEGG" id="eff:skT53_34380"/>
<reference evidence="1 2" key="1">
    <citation type="submission" date="2020-08" db="EMBL/GenBank/DDBJ databases">
        <title>Complete Genome Sequence of Effusibacillus dendaii Strain skT53, Isolated from Farmland soil.</title>
        <authorList>
            <person name="Konishi T."/>
            <person name="Kawasaki H."/>
        </authorList>
    </citation>
    <scope>NUCLEOTIDE SEQUENCE [LARGE SCALE GENOMIC DNA]</scope>
    <source>
        <strain evidence="2">skT53</strain>
    </source>
</reference>
<sequence length="132" mass="15688">MKGCFDMEESIPQELLDYVQYMKESRYFDAHEVLEELWHSDRNDFYKGLIQIAVALFHLRNGNIKGARHLFKRARHLLTPCLPAYRRVDVRCLIDYLNDCLQVIPDVTELERNEVERLGIQNPHIVFNNLEI</sequence>
<dbReference type="SUPFAM" id="SSF140663">
    <property type="entry name" value="TTHA0068-like"/>
    <property type="match status" value="1"/>
</dbReference>
<evidence type="ECO:0000313" key="1">
    <source>
        <dbReference type="EMBL" id="BCJ88453.1"/>
    </source>
</evidence>
<accession>A0A7I8DE18</accession>
<keyword evidence="2" id="KW-1185">Reference proteome</keyword>
<dbReference type="Pfam" id="PF03745">
    <property type="entry name" value="DUF309"/>
    <property type="match status" value="1"/>
</dbReference>
<dbReference type="Gene3D" id="1.10.3450.10">
    <property type="entry name" value="TTHA0068-like"/>
    <property type="match status" value="1"/>
</dbReference>
<dbReference type="AlphaFoldDB" id="A0A7I8DE18"/>
<protein>
    <recommendedName>
        <fullName evidence="3">DUF309 domain-containing protein</fullName>
    </recommendedName>
</protein>